<dbReference type="Proteomes" id="UP000192257">
    <property type="component" value="Unassembled WGS sequence"/>
</dbReference>
<evidence type="ECO:0000256" key="1">
    <source>
        <dbReference type="ARBA" id="ARBA00004389"/>
    </source>
</evidence>
<dbReference type="RefSeq" id="XP_028886749.1">
    <property type="nucleotide sequence ID" value="XM_029022203.1"/>
</dbReference>
<dbReference type="PANTHER" id="PTHR13036:SF0">
    <property type="entry name" value="CHITOBIOSYLDIPHOSPHODOLICHOL BETA-MANNOSYLTRANSFERASE"/>
    <property type="match status" value="1"/>
</dbReference>
<dbReference type="PANTHER" id="PTHR13036">
    <property type="entry name" value="BETA1,4 MANNOSYLTRANSFERASE"/>
    <property type="match status" value="1"/>
</dbReference>
<evidence type="ECO:0000256" key="6">
    <source>
        <dbReference type="ARBA" id="ARBA00022824"/>
    </source>
</evidence>
<keyword evidence="3" id="KW-0328">Glycosyltransferase</keyword>
<evidence type="ECO:0000256" key="2">
    <source>
        <dbReference type="ARBA" id="ARBA00004922"/>
    </source>
</evidence>
<comment type="pathway">
    <text evidence="2">Protein modification; protein glycosylation.</text>
</comment>
<evidence type="ECO:0000256" key="8">
    <source>
        <dbReference type="ARBA" id="ARBA00023136"/>
    </source>
</evidence>
<protein>
    <submittedName>
        <fullName evidence="10">Glycosyltransferase</fullName>
    </submittedName>
</protein>
<evidence type="ECO:0000256" key="7">
    <source>
        <dbReference type="ARBA" id="ARBA00022989"/>
    </source>
</evidence>
<keyword evidence="6" id="KW-0256">Endoplasmic reticulum</keyword>
<organism evidence="10 11">
    <name type="scientific">Trypanosoma theileri</name>
    <dbReference type="NCBI Taxonomy" id="67003"/>
    <lineage>
        <taxon>Eukaryota</taxon>
        <taxon>Discoba</taxon>
        <taxon>Euglenozoa</taxon>
        <taxon>Kinetoplastea</taxon>
        <taxon>Metakinetoplastina</taxon>
        <taxon>Trypanosomatida</taxon>
        <taxon>Trypanosomatidae</taxon>
        <taxon>Trypanosoma</taxon>
    </lineage>
</organism>
<dbReference type="SUPFAM" id="SSF53756">
    <property type="entry name" value="UDP-Glycosyltransferase/glycogen phosphorylase"/>
    <property type="match status" value="1"/>
</dbReference>
<reference evidence="10 11" key="1">
    <citation type="submission" date="2017-03" db="EMBL/GenBank/DDBJ databases">
        <title>An alternative strategy for trypanosome survival in the mammalian bloodstream revealed through genome and transcriptome analysis of the ubiquitous bovine parasite Trypanosoma (Megatrypanum) theileri.</title>
        <authorList>
            <person name="Kelly S."/>
            <person name="Ivens A."/>
            <person name="Mott A."/>
            <person name="O'Neill E."/>
            <person name="Emms D."/>
            <person name="Macleod O."/>
            <person name="Voorheis P."/>
            <person name="Matthews J."/>
            <person name="Matthews K."/>
            <person name="Carrington M."/>
        </authorList>
    </citation>
    <scope>NUCLEOTIDE SEQUENCE [LARGE SCALE GENOMIC DNA]</scope>
    <source>
        <strain evidence="10">Edinburgh</strain>
    </source>
</reference>
<feature type="transmembrane region" description="Helical" evidence="9">
    <location>
        <begin position="208"/>
        <end position="229"/>
    </location>
</feature>
<dbReference type="Gene3D" id="3.40.50.2000">
    <property type="entry name" value="Glycogen Phosphorylase B"/>
    <property type="match status" value="1"/>
</dbReference>
<dbReference type="VEuPathDB" id="TriTrypDB:TM35_000034360"/>
<dbReference type="GO" id="GO:0000030">
    <property type="term" value="F:mannosyltransferase activity"/>
    <property type="evidence" value="ECO:0007669"/>
    <property type="project" value="InterPro"/>
</dbReference>
<keyword evidence="7 9" id="KW-1133">Transmembrane helix</keyword>
<keyword evidence="4 10" id="KW-0808">Transferase</keyword>
<evidence type="ECO:0000256" key="4">
    <source>
        <dbReference type="ARBA" id="ARBA00022679"/>
    </source>
</evidence>
<keyword evidence="5 9" id="KW-0812">Transmembrane</keyword>
<feature type="transmembrane region" description="Helical" evidence="9">
    <location>
        <begin position="236"/>
        <end position="255"/>
    </location>
</feature>
<gene>
    <name evidence="10" type="ORF">TM35_000034360</name>
</gene>
<dbReference type="OrthoDB" id="614844at2759"/>
<proteinExistence type="predicted"/>
<comment type="subcellular location">
    <subcellularLocation>
        <location evidence="1">Endoplasmic reticulum membrane</location>
        <topology evidence="1">Single-pass membrane protein</topology>
    </subcellularLocation>
</comment>
<evidence type="ECO:0000256" key="5">
    <source>
        <dbReference type="ARBA" id="ARBA00022692"/>
    </source>
</evidence>
<dbReference type="GO" id="GO:0005789">
    <property type="term" value="C:endoplasmic reticulum membrane"/>
    <property type="evidence" value="ECO:0007669"/>
    <property type="project" value="UniProtKB-SubCell"/>
</dbReference>
<keyword evidence="8 9" id="KW-0472">Membrane</keyword>
<keyword evidence="11" id="KW-1185">Reference proteome</keyword>
<evidence type="ECO:0000313" key="11">
    <source>
        <dbReference type="Proteomes" id="UP000192257"/>
    </source>
</evidence>
<evidence type="ECO:0000256" key="9">
    <source>
        <dbReference type="SAM" id="Phobius"/>
    </source>
</evidence>
<comment type="caution">
    <text evidence="10">The sequence shown here is derived from an EMBL/GenBank/DDBJ whole genome shotgun (WGS) entry which is preliminary data.</text>
</comment>
<evidence type="ECO:0000313" key="10">
    <source>
        <dbReference type="EMBL" id="ORC92683.1"/>
    </source>
</evidence>
<feature type="transmembrane region" description="Helical" evidence="9">
    <location>
        <begin position="174"/>
        <end position="196"/>
    </location>
</feature>
<dbReference type="STRING" id="67003.A0A1X0P7S9"/>
<dbReference type="InterPro" id="IPR026051">
    <property type="entry name" value="ALG1-like"/>
</dbReference>
<evidence type="ECO:0000256" key="3">
    <source>
        <dbReference type="ARBA" id="ARBA00022676"/>
    </source>
</evidence>
<dbReference type="GeneID" id="39981983"/>
<accession>A0A1X0P7S9</accession>
<sequence>MLEAMFDYDKLVWTIFFPVFCSLAMWFSIVLALLLRSDAGCARRETARRTILDIEHSGMPVPASFHRYTKAVLRRAIVVVGGDFARSPRMQYHAASLAKSGMFDEVVLVGFDMGNTLIHSLESMRSSSTDTDFIYLREHDPPREEYSCIIDTSCLIPPITPPPFFRFLFPHPRLYWVMSTLYRMSICAVVFAWLIIRASLMVVNKHGQLLLADLILVQLPPAVPFVPIIKYLVRPCVLIVNTILYYCFIIPASWMKKTAFSEIHEGLKLQQELKENKNRKTSSRLVMCPALIVDWHNFGFTIMQNDGRPSIMVWIYRFFECNLCIGNGNVTVSQAMRTALCQREENNASKEIDFKSKKNQVVVLYDTAPSFFGPCSRSQFVEEVLTPMLQLTSTSRKEVMGLSPPPAFILNDSVKEEDSSLGNTGRKGLFMIASTSWTPDDDYTMVIDALVRIDKRLQKQLQEEGGKTLLHPVRSIWLLVTGKGISRERFEKAVIAAHLSPLVMITTVYFQSYQHYAMALGAADVGLCMHRSSSGLDLPMKAVDMLGSGLPVVALRYDALSELLDKQHGWLFSNAEELEHIIWHYLLSYNTASNKEESLEIKRRHVMESRRETWDDKWNSAVLPLLQRLL</sequence>
<feature type="transmembrane region" description="Helical" evidence="9">
    <location>
        <begin position="12"/>
        <end position="35"/>
    </location>
</feature>
<dbReference type="AlphaFoldDB" id="A0A1X0P7S9"/>
<name>A0A1X0P7S9_9TRYP</name>
<dbReference type="EMBL" id="NBCO01000003">
    <property type="protein sequence ID" value="ORC92683.1"/>
    <property type="molecule type" value="Genomic_DNA"/>
</dbReference>